<organism evidence="2 3">
    <name type="scientific">Portunus trituberculatus</name>
    <name type="common">Swimming crab</name>
    <name type="synonym">Neptunus trituberculatus</name>
    <dbReference type="NCBI Taxonomy" id="210409"/>
    <lineage>
        <taxon>Eukaryota</taxon>
        <taxon>Metazoa</taxon>
        <taxon>Ecdysozoa</taxon>
        <taxon>Arthropoda</taxon>
        <taxon>Crustacea</taxon>
        <taxon>Multicrustacea</taxon>
        <taxon>Malacostraca</taxon>
        <taxon>Eumalacostraca</taxon>
        <taxon>Eucarida</taxon>
        <taxon>Decapoda</taxon>
        <taxon>Pleocyemata</taxon>
        <taxon>Brachyura</taxon>
        <taxon>Eubrachyura</taxon>
        <taxon>Portunoidea</taxon>
        <taxon>Portunidae</taxon>
        <taxon>Portuninae</taxon>
        <taxon>Portunus</taxon>
    </lineage>
</organism>
<accession>A0A5B7FXW5</accession>
<comment type="caution">
    <text evidence="2">The sequence shown here is derived from an EMBL/GenBank/DDBJ whole genome shotgun (WGS) entry which is preliminary data.</text>
</comment>
<name>A0A5B7FXW5_PORTR</name>
<dbReference type="Proteomes" id="UP000324222">
    <property type="component" value="Unassembled WGS sequence"/>
</dbReference>
<evidence type="ECO:0000313" key="3">
    <source>
        <dbReference type="Proteomes" id="UP000324222"/>
    </source>
</evidence>
<feature type="region of interest" description="Disordered" evidence="1">
    <location>
        <begin position="30"/>
        <end position="51"/>
    </location>
</feature>
<dbReference type="AlphaFoldDB" id="A0A5B7FXW5"/>
<evidence type="ECO:0000313" key="2">
    <source>
        <dbReference type="EMBL" id="MPC49748.1"/>
    </source>
</evidence>
<reference evidence="2 3" key="1">
    <citation type="submission" date="2019-05" db="EMBL/GenBank/DDBJ databases">
        <title>Another draft genome of Portunus trituberculatus and its Hox gene families provides insights of decapod evolution.</title>
        <authorList>
            <person name="Jeong J.-H."/>
            <person name="Song I."/>
            <person name="Kim S."/>
            <person name="Choi T."/>
            <person name="Kim D."/>
            <person name="Ryu S."/>
            <person name="Kim W."/>
        </authorList>
    </citation>
    <scope>NUCLEOTIDE SEQUENCE [LARGE SCALE GENOMIC DNA]</scope>
    <source>
        <tissue evidence="2">Muscle</tissue>
    </source>
</reference>
<sequence>MEENDVCKLGLTLGQQRILMEVVKNLKETKAKEDSQEIPSDGRKMQSRDENGVTRVFTNTVRGHGHVVVYLLPPTW</sequence>
<protein>
    <submittedName>
        <fullName evidence="2">Uncharacterized protein</fullName>
    </submittedName>
</protein>
<dbReference type="EMBL" id="VSRR010009073">
    <property type="protein sequence ID" value="MPC49748.1"/>
    <property type="molecule type" value="Genomic_DNA"/>
</dbReference>
<evidence type="ECO:0000256" key="1">
    <source>
        <dbReference type="SAM" id="MobiDB-lite"/>
    </source>
</evidence>
<keyword evidence="3" id="KW-1185">Reference proteome</keyword>
<proteinExistence type="predicted"/>
<gene>
    <name evidence="2" type="ORF">E2C01_043560</name>
</gene>